<evidence type="ECO:0000256" key="1">
    <source>
        <dbReference type="ARBA" id="ARBA00010546"/>
    </source>
</evidence>
<comment type="subcellular location">
    <subcellularLocation>
        <location evidence="4">Vacuole membrane</location>
        <topology evidence="4">Peripheral membrane protein</topology>
    </subcellularLocation>
</comment>
<evidence type="ECO:0000313" key="7">
    <source>
        <dbReference type="EMBL" id="CAI5756085.1"/>
    </source>
</evidence>
<reference evidence="7" key="1">
    <citation type="submission" date="2022-12" db="EMBL/GenBank/DDBJ databases">
        <authorList>
            <person name="Brejova B."/>
        </authorList>
    </citation>
    <scope>NUCLEOTIDE SEQUENCE</scope>
</reference>
<evidence type="ECO:0000256" key="2">
    <source>
        <dbReference type="ARBA" id="ARBA00017880"/>
    </source>
</evidence>
<dbReference type="GO" id="GO:1904262">
    <property type="term" value="P:negative regulation of TORC1 signaling"/>
    <property type="evidence" value="ECO:0007669"/>
    <property type="project" value="TreeGrafter"/>
</dbReference>
<protein>
    <recommendedName>
        <fullName evidence="2 4">Nitrogen permease regulator 3</fullName>
    </recommendedName>
    <alternativeName>
        <fullName evidence="3 4">Required for meiotic nuclear division protein 11</fullName>
    </alternativeName>
</protein>
<comment type="caution">
    <text evidence="7">The sequence shown here is derived from an EMBL/GenBank/DDBJ whole genome shotgun (WGS) entry which is preliminary data.</text>
</comment>
<comment type="function">
    <text evidence="4">Mediates inactivation of the TORC1 complex in response to amino acid starvation. Required for meiotic nuclear division.</text>
</comment>
<dbReference type="GO" id="GO:0034198">
    <property type="term" value="P:cellular response to amino acid starvation"/>
    <property type="evidence" value="ECO:0007669"/>
    <property type="project" value="TreeGrafter"/>
</dbReference>
<dbReference type="OrthoDB" id="18648at2759"/>
<feature type="region of interest" description="Disordered" evidence="5">
    <location>
        <begin position="641"/>
        <end position="667"/>
    </location>
</feature>
<evidence type="ECO:0000259" key="6">
    <source>
        <dbReference type="Pfam" id="PF24064"/>
    </source>
</evidence>
<dbReference type="AlphaFoldDB" id="A0A9W4TSI9"/>
<dbReference type="PANTHER" id="PTHR13153">
    <property type="entry name" value="CGTHBA PROTEIN -14 GENE PROTEIN"/>
    <property type="match status" value="1"/>
</dbReference>
<dbReference type="GO" id="GO:0051321">
    <property type="term" value="P:meiotic cell cycle"/>
    <property type="evidence" value="ECO:0007669"/>
    <property type="project" value="UniProtKB-UniRule"/>
</dbReference>
<evidence type="ECO:0000256" key="4">
    <source>
        <dbReference type="RuleBase" id="RU368069"/>
    </source>
</evidence>
<keyword evidence="4" id="KW-0732">Signal</keyword>
<evidence type="ECO:0000256" key="5">
    <source>
        <dbReference type="SAM" id="MobiDB-lite"/>
    </source>
</evidence>
<sequence>MSFNLPNPSLIGILFIVSTHSGPQLIYKYPFDLKTSTYSNLFQKQNNLKNYNVKLGVNNFNDNDKQKIKESYFRPIDDIEDDELYDYKNSDEEDEDELNSQLVDDCYNDCEQFGVSSRNWDSKHSNYYLGTKLDLLRFLDEQDYKRKEQIQFQQQNLEEELASKNNQTNVYDTNSNHARLFHTFSKASIGSQSTTAKSSTSTSNFTSSINNDFFELEPSYLCEMLSPPKKMCNTRFEVTLNDKIFIGLPIHKFNDGKWRVDDSTPPNLASNEQESYKLNQDNESFSPDSNSINLNMFHMVFIMNPAIVENNYRVDEMYHHVVSKISIALRYEQSKHEYITKQTENILLLRDTIFDEHLLTERSQLCKLIKDCYIMISSSKIATLLINNRLRTFQIPIKTEFDALPDASVPFIPRSYLSSSVNLLSSFGLVNPGETLRYDQNFTKNMYNEDDVSYDSLIYFAILLLDDPDSIIKDLKTQSNSKLARFIKIIQPTETLIKLSLKNSNLTINQIKSFAYHLIYWRKGRMIQPISPRSVYVTSPMAPLTMKLYDDIPKFSHQFPTLPSLPHFLKLLSPQVKKPESFARIIPSKDHRDSYIQALAWLLRNGYVTELQTFIWLKIPRKIKIKVEEEIENETLSKRIRKDSKATVDDSKNVKKTDNSSKQETDNVVNDSLKIAQSEEKSKIQNNLSNLKDHIRKNASVNLSDEEATIILDPGRATTLERRWISTIIHEEHKLSSELTTVFYKILKYMNGKNSVEMLMLKENVSRSDIKKLFNALGDNIILVKHW</sequence>
<dbReference type="GO" id="GO:0005774">
    <property type="term" value="C:vacuolar membrane"/>
    <property type="evidence" value="ECO:0007669"/>
    <property type="project" value="UniProtKB-SubCell"/>
</dbReference>
<proteinExistence type="inferred from homology"/>
<gene>
    <name evidence="7" type="ORF">CANVERA_P0603</name>
</gene>
<feature type="domain" description="GATOR1 complex protein NPRL3 C-terminal HTH" evidence="6">
    <location>
        <begin position="718"/>
        <end position="782"/>
    </location>
</feature>
<evidence type="ECO:0000256" key="3">
    <source>
        <dbReference type="ARBA" id="ARBA00030028"/>
    </source>
</evidence>
<comment type="similarity">
    <text evidence="1 4">Belongs to the NPR3 family.</text>
</comment>
<feature type="compositionally biased region" description="Basic and acidic residues" evidence="5">
    <location>
        <begin position="643"/>
        <end position="665"/>
    </location>
</feature>
<dbReference type="GO" id="GO:0010508">
    <property type="term" value="P:positive regulation of autophagy"/>
    <property type="evidence" value="ECO:0007669"/>
    <property type="project" value="TreeGrafter"/>
</dbReference>
<keyword evidence="8" id="KW-1185">Reference proteome</keyword>
<dbReference type="GO" id="GO:1990130">
    <property type="term" value="C:GATOR1 complex"/>
    <property type="evidence" value="ECO:0007669"/>
    <property type="project" value="TreeGrafter"/>
</dbReference>
<dbReference type="EMBL" id="CANTUO010000001">
    <property type="protein sequence ID" value="CAI5756085.1"/>
    <property type="molecule type" value="Genomic_DNA"/>
</dbReference>
<accession>A0A9W4TSI9</accession>
<dbReference type="PANTHER" id="PTHR13153:SF5">
    <property type="entry name" value="GATOR COMPLEX PROTEIN NPRL3"/>
    <property type="match status" value="1"/>
</dbReference>
<dbReference type="Pfam" id="PF03666">
    <property type="entry name" value="NPR3"/>
    <property type="match status" value="1"/>
</dbReference>
<evidence type="ECO:0000313" key="8">
    <source>
        <dbReference type="Proteomes" id="UP001152885"/>
    </source>
</evidence>
<dbReference type="Pfam" id="PF24064">
    <property type="entry name" value="HTH_NPRL3"/>
    <property type="match status" value="1"/>
</dbReference>
<keyword evidence="4" id="KW-0469">Meiosis</keyword>
<dbReference type="Proteomes" id="UP001152885">
    <property type="component" value="Unassembled WGS sequence"/>
</dbReference>
<organism evidence="7 8">
    <name type="scientific">Candida verbasci</name>
    <dbReference type="NCBI Taxonomy" id="1227364"/>
    <lineage>
        <taxon>Eukaryota</taxon>
        <taxon>Fungi</taxon>
        <taxon>Dikarya</taxon>
        <taxon>Ascomycota</taxon>
        <taxon>Saccharomycotina</taxon>
        <taxon>Pichiomycetes</taxon>
        <taxon>Debaryomycetaceae</taxon>
        <taxon>Candida/Lodderomyces clade</taxon>
        <taxon>Candida</taxon>
    </lineage>
</organism>
<dbReference type="GO" id="GO:0038202">
    <property type="term" value="P:TORC1 signaling"/>
    <property type="evidence" value="ECO:0007669"/>
    <property type="project" value="TreeGrafter"/>
</dbReference>
<dbReference type="InterPro" id="IPR056603">
    <property type="entry name" value="HTH_NPRL3"/>
</dbReference>
<dbReference type="InterPro" id="IPR005365">
    <property type="entry name" value="Npr3"/>
</dbReference>
<name>A0A9W4TSI9_9ASCO</name>